<dbReference type="RefSeq" id="WP_024269336.1">
    <property type="nucleotide sequence ID" value="NC_023035.1"/>
</dbReference>
<dbReference type="InterPro" id="IPR036594">
    <property type="entry name" value="Meth_synthase_dom"/>
</dbReference>
<dbReference type="GO" id="GO:0046872">
    <property type="term" value="F:metal ion binding"/>
    <property type="evidence" value="ECO:0007669"/>
    <property type="project" value="InterPro"/>
</dbReference>
<dbReference type="Pfam" id="PF01381">
    <property type="entry name" value="HTH_3"/>
    <property type="match status" value="1"/>
</dbReference>
<dbReference type="InterPro" id="IPR006158">
    <property type="entry name" value="Cobalamin-bd"/>
</dbReference>
<protein>
    <submittedName>
        <fullName evidence="4">Uncharacterized protein</fullName>
    </submittedName>
</protein>
<dbReference type="Pfam" id="PF02607">
    <property type="entry name" value="B12-binding_2"/>
    <property type="match status" value="1"/>
</dbReference>
<dbReference type="AlphaFoldDB" id="V5WLA6"/>
<dbReference type="Proteomes" id="UP000018680">
    <property type="component" value="Chromosome"/>
</dbReference>
<dbReference type="InterPro" id="IPR003759">
    <property type="entry name" value="Cbl-bd_cap"/>
</dbReference>
<evidence type="ECO:0000256" key="1">
    <source>
        <dbReference type="ARBA" id="ARBA00023125"/>
    </source>
</evidence>
<dbReference type="Gene3D" id="1.10.1240.10">
    <property type="entry name" value="Methionine synthase domain"/>
    <property type="match status" value="1"/>
</dbReference>
<dbReference type="PANTHER" id="PTHR46558">
    <property type="entry name" value="TRACRIPTIONAL REGULATORY PROTEIN-RELATED-RELATED"/>
    <property type="match status" value="1"/>
</dbReference>
<evidence type="ECO:0000259" key="3">
    <source>
        <dbReference type="PROSITE" id="PS51332"/>
    </source>
</evidence>
<dbReference type="GO" id="GO:0003677">
    <property type="term" value="F:DNA binding"/>
    <property type="evidence" value="ECO:0007669"/>
    <property type="project" value="UniProtKB-KW"/>
</dbReference>
<dbReference type="CDD" id="cd00093">
    <property type="entry name" value="HTH_XRE"/>
    <property type="match status" value="1"/>
</dbReference>
<dbReference type="PROSITE" id="PS50943">
    <property type="entry name" value="HTH_CROC1"/>
    <property type="match status" value="1"/>
</dbReference>
<dbReference type="InterPro" id="IPR036724">
    <property type="entry name" value="Cobalamin-bd_sf"/>
</dbReference>
<dbReference type="Pfam" id="PF02310">
    <property type="entry name" value="B12-binding"/>
    <property type="match status" value="1"/>
</dbReference>
<dbReference type="InterPro" id="IPR010982">
    <property type="entry name" value="Lambda_DNA-bd_dom_sf"/>
</dbReference>
<organism evidence="4 5">
    <name type="scientific">Salinispira pacifica</name>
    <dbReference type="NCBI Taxonomy" id="1307761"/>
    <lineage>
        <taxon>Bacteria</taxon>
        <taxon>Pseudomonadati</taxon>
        <taxon>Spirochaetota</taxon>
        <taxon>Spirochaetia</taxon>
        <taxon>Spirochaetales</taxon>
        <taxon>Spirochaetaceae</taxon>
        <taxon>Salinispira</taxon>
    </lineage>
</organism>
<evidence type="ECO:0000313" key="5">
    <source>
        <dbReference type="Proteomes" id="UP000018680"/>
    </source>
</evidence>
<keyword evidence="1" id="KW-0238">DNA-binding</keyword>
<dbReference type="KEGG" id="slr:L21SP2_3098"/>
<dbReference type="Gene3D" id="1.10.260.40">
    <property type="entry name" value="lambda repressor-like DNA-binding domains"/>
    <property type="match status" value="1"/>
</dbReference>
<name>V5WLA6_9SPIO</name>
<dbReference type="HOGENOM" id="CLU_064060_0_0_12"/>
<evidence type="ECO:0000259" key="2">
    <source>
        <dbReference type="PROSITE" id="PS50943"/>
    </source>
</evidence>
<dbReference type="PROSITE" id="PS51332">
    <property type="entry name" value="B12_BINDING"/>
    <property type="match status" value="1"/>
</dbReference>
<dbReference type="PANTHER" id="PTHR46558:SF11">
    <property type="entry name" value="HTH-TYPE TRANSCRIPTIONAL REGULATOR XRE"/>
    <property type="match status" value="1"/>
</dbReference>
<sequence>MGLAENLKTLRKRRGMTQRQLGEALDIGQTAIANYEQGNRSPDTESLLRIAEVLEVSVDELLGRDDGLSTRVHADNRTISSFGNSGEGGGRYLESDPDIRGVNPPLEMYQTAKHVDPSYEVKQYIDLAANGKPVVAINRINEIAYLGLPVSAIYRDILEPVLYRSGELWAEGKLAIHQEHSISQSIMSCMGLLRGYMKRKPSRNKRFLGVVVNGEMHGIGLMMVCDYLYMEGWDVMYLGTYLPGPEAAEAIKSFTPDVVGLSVTMPYNLHSAEMLISALKSSSETKKPLILVGGQAFAHEQGLWQKINADAFAQRGVEAVSMLDKLL</sequence>
<dbReference type="SUPFAM" id="SSF52242">
    <property type="entry name" value="Cobalamin (vitamin B12)-binding domain"/>
    <property type="match status" value="1"/>
</dbReference>
<dbReference type="GO" id="GO:0031419">
    <property type="term" value="F:cobalamin binding"/>
    <property type="evidence" value="ECO:0007669"/>
    <property type="project" value="InterPro"/>
</dbReference>
<reference evidence="4 5" key="1">
    <citation type="journal article" date="2015" name="Stand. Genomic Sci.">
        <title>Complete genome sequence and description of Salinispira pacifica gen. nov., sp. nov., a novel spirochaete isolated form a hypersaline microbial mat.</title>
        <authorList>
            <person name="Ben Hania W."/>
            <person name="Joseph M."/>
            <person name="Schumann P."/>
            <person name="Bunk B."/>
            <person name="Fiebig A."/>
            <person name="Sproer C."/>
            <person name="Klenk H.P."/>
            <person name="Fardeau M.L."/>
            <person name="Spring S."/>
        </authorList>
    </citation>
    <scope>NUCLEOTIDE SEQUENCE [LARGE SCALE GENOMIC DNA]</scope>
    <source>
        <strain evidence="4 5">L21-RPul-D2</strain>
    </source>
</reference>
<dbReference type="InterPro" id="IPR001387">
    <property type="entry name" value="Cro/C1-type_HTH"/>
</dbReference>
<evidence type="ECO:0000313" key="4">
    <source>
        <dbReference type="EMBL" id="AHC16440.1"/>
    </source>
</evidence>
<dbReference type="STRING" id="1307761.L21SP2_3098"/>
<dbReference type="OrthoDB" id="5756833at2"/>
<proteinExistence type="predicted"/>
<dbReference type="PATRIC" id="fig|1307761.3.peg.3087"/>
<accession>V5WLA6</accession>
<feature type="domain" description="HTH cro/C1-type" evidence="2">
    <location>
        <begin position="7"/>
        <end position="61"/>
    </location>
</feature>
<keyword evidence="5" id="KW-1185">Reference proteome</keyword>
<dbReference type="EMBL" id="CP006939">
    <property type="protein sequence ID" value="AHC16440.1"/>
    <property type="molecule type" value="Genomic_DNA"/>
</dbReference>
<dbReference type="Gene3D" id="3.40.50.280">
    <property type="entry name" value="Cobalamin-binding domain"/>
    <property type="match status" value="1"/>
</dbReference>
<gene>
    <name evidence="4" type="ORF">L21SP2_3098</name>
</gene>
<feature type="domain" description="B12-binding" evidence="3">
    <location>
        <begin position="204"/>
        <end position="327"/>
    </location>
</feature>
<dbReference type="eggNOG" id="COG5012">
    <property type="taxonomic scope" value="Bacteria"/>
</dbReference>
<dbReference type="SUPFAM" id="SSF47413">
    <property type="entry name" value="lambda repressor-like DNA-binding domains"/>
    <property type="match status" value="1"/>
</dbReference>
<dbReference type="eggNOG" id="COG1396">
    <property type="taxonomic scope" value="Bacteria"/>
</dbReference>
<dbReference type="SMART" id="SM00530">
    <property type="entry name" value="HTH_XRE"/>
    <property type="match status" value="1"/>
</dbReference>